<proteinExistence type="predicted"/>
<name>A0A699WPT5_TANCI</name>
<accession>A0A699WPT5</accession>
<sequence length="87" mass="9371">MIRLVRFCISSSRAPCTSFSLSLSSDEVASSRISTAGFLRMARAMATRCRCPPESLMPRSPTTVSRVSGKALINCQALARRAASMIS</sequence>
<dbReference type="EMBL" id="BKCJ011746905">
    <property type="protein sequence ID" value="GFD49752.1"/>
    <property type="molecule type" value="Genomic_DNA"/>
</dbReference>
<dbReference type="AlphaFoldDB" id="A0A699WPT5"/>
<evidence type="ECO:0000313" key="1">
    <source>
        <dbReference type="EMBL" id="GFD49752.1"/>
    </source>
</evidence>
<comment type="caution">
    <text evidence="1">The sequence shown here is derived from an EMBL/GenBank/DDBJ whole genome shotgun (WGS) entry which is preliminary data.</text>
</comment>
<reference evidence="1" key="1">
    <citation type="journal article" date="2019" name="Sci. Rep.">
        <title>Draft genome of Tanacetum cinerariifolium, the natural source of mosquito coil.</title>
        <authorList>
            <person name="Yamashiro T."/>
            <person name="Shiraishi A."/>
            <person name="Satake H."/>
            <person name="Nakayama K."/>
        </authorList>
    </citation>
    <scope>NUCLEOTIDE SEQUENCE</scope>
</reference>
<organism evidence="1">
    <name type="scientific">Tanacetum cinerariifolium</name>
    <name type="common">Dalmatian daisy</name>
    <name type="synonym">Chrysanthemum cinerariifolium</name>
    <dbReference type="NCBI Taxonomy" id="118510"/>
    <lineage>
        <taxon>Eukaryota</taxon>
        <taxon>Viridiplantae</taxon>
        <taxon>Streptophyta</taxon>
        <taxon>Embryophyta</taxon>
        <taxon>Tracheophyta</taxon>
        <taxon>Spermatophyta</taxon>
        <taxon>Magnoliopsida</taxon>
        <taxon>eudicotyledons</taxon>
        <taxon>Gunneridae</taxon>
        <taxon>Pentapetalae</taxon>
        <taxon>asterids</taxon>
        <taxon>campanulids</taxon>
        <taxon>Asterales</taxon>
        <taxon>Asteraceae</taxon>
        <taxon>Asteroideae</taxon>
        <taxon>Anthemideae</taxon>
        <taxon>Anthemidinae</taxon>
        <taxon>Tanacetum</taxon>
    </lineage>
</organism>
<protein>
    <submittedName>
        <fullName evidence="1">Uncharacterized protein</fullName>
    </submittedName>
</protein>
<feature type="non-terminal residue" evidence="1">
    <location>
        <position position="87"/>
    </location>
</feature>
<gene>
    <name evidence="1" type="ORF">Tci_921721</name>
</gene>
<dbReference type="AntiFam" id="ANF00062">
    <property type="entry name" value="Shadow ORF (opposite ABC transporter protein)"/>
</dbReference>